<dbReference type="GO" id="GO:0005737">
    <property type="term" value="C:cytoplasm"/>
    <property type="evidence" value="ECO:0007669"/>
    <property type="project" value="UniProtKB-SubCell"/>
</dbReference>
<keyword evidence="14" id="KW-0805">Transcription regulation</keyword>
<protein>
    <recommendedName>
        <fullName evidence="5">poly(A)-specific ribonuclease</fullName>
        <ecNumber evidence="5">3.1.13.4</ecNumber>
    </recommendedName>
</protein>
<evidence type="ECO:0000256" key="5">
    <source>
        <dbReference type="ARBA" id="ARBA00012161"/>
    </source>
</evidence>
<keyword evidence="6" id="KW-0963">Cytoplasm</keyword>
<dbReference type="GO" id="GO:0046872">
    <property type="term" value="F:metal ion binding"/>
    <property type="evidence" value="ECO:0007669"/>
    <property type="project" value="UniProtKB-KW"/>
</dbReference>
<evidence type="ECO:0000256" key="11">
    <source>
        <dbReference type="ARBA" id="ARBA00022839"/>
    </source>
</evidence>
<evidence type="ECO:0000256" key="3">
    <source>
        <dbReference type="ARBA" id="ARBA00004496"/>
    </source>
</evidence>
<evidence type="ECO:0000256" key="18">
    <source>
        <dbReference type="SAM" id="MobiDB-lite"/>
    </source>
</evidence>
<keyword evidence="16" id="KW-0804">Transcription</keyword>
<evidence type="ECO:0000256" key="4">
    <source>
        <dbReference type="ARBA" id="ARBA00008372"/>
    </source>
</evidence>
<sequence length="293" mass="32785">MTMASGDPPAVSYIRDIWCDTLDAEMATIREIVTTYPYVSMDTEFPGVVARPIGTFKSSSDFHYQTLRCNVDLLKIIQLGLTFCNEDGELAPGVCTYQFNFKFSLSDDIYAQDSIDLLTRSGIDFKRHEELGIDVIYFAELLISSGIVLCDEVRWVSFHSGYDFGYLMKLLTCKPLPHEEDDFFSDLKLYFPQIYDIKYLMKSCEGLKGGLNKLAEDLEVERIGPEHQAGSDSLLTQATFFKMRSLFFENDLDSSKHLNILYGLGTGANFSAGKGGGGADRPPGVWEEGNPNP</sequence>
<evidence type="ECO:0000313" key="20">
    <source>
        <dbReference type="EMBL" id="CAE0114013.1"/>
    </source>
</evidence>
<dbReference type="GO" id="GO:0030014">
    <property type="term" value="C:CCR4-NOT complex"/>
    <property type="evidence" value="ECO:0007669"/>
    <property type="project" value="InterPro"/>
</dbReference>
<comment type="subcellular location">
    <subcellularLocation>
        <location evidence="3">Cytoplasm</location>
    </subcellularLocation>
    <subcellularLocation>
        <location evidence="2">Nucleus</location>
    </subcellularLocation>
</comment>
<comment type="catalytic activity">
    <reaction evidence="1">
        <text>Exonucleolytic cleavage of poly(A) to 5'-AMP.</text>
        <dbReference type="EC" id="3.1.13.4"/>
    </reaction>
</comment>
<keyword evidence="13" id="KW-0694">RNA-binding</keyword>
<dbReference type="SUPFAM" id="SSF53098">
    <property type="entry name" value="Ribonuclease H-like"/>
    <property type="match status" value="1"/>
</dbReference>
<evidence type="ECO:0000256" key="1">
    <source>
        <dbReference type="ARBA" id="ARBA00001663"/>
    </source>
</evidence>
<dbReference type="InterPro" id="IPR012337">
    <property type="entry name" value="RNaseH-like_sf"/>
</dbReference>
<dbReference type="GO" id="GO:0004535">
    <property type="term" value="F:poly(A)-specific ribonuclease activity"/>
    <property type="evidence" value="ECO:0007669"/>
    <property type="project" value="UniProtKB-EC"/>
</dbReference>
<evidence type="ECO:0000256" key="6">
    <source>
        <dbReference type="ARBA" id="ARBA00022490"/>
    </source>
</evidence>
<evidence type="ECO:0000256" key="8">
    <source>
        <dbReference type="ARBA" id="ARBA00022722"/>
    </source>
</evidence>
<keyword evidence="15" id="KW-0943">RNA-mediated gene silencing</keyword>
<evidence type="ECO:0000256" key="7">
    <source>
        <dbReference type="ARBA" id="ARBA00022491"/>
    </source>
</evidence>
<feature type="region of interest" description="Disordered" evidence="18">
    <location>
        <begin position="272"/>
        <end position="293"/>
    </location>
</feature>
<dbReference type="Pfam" id="PF04857">
    <property type="entry name" value="CAF1"/>
    <property type="match status" value="2"/>
</dbReference>
<comment type="similarity">
    <text evidence="4">Belongs to the CAF1 family.</text>
</comment>
<keyword evidence="8" id="KW-0540">Nuclease</keyword>
<dbReference type="PANTHER" id="PTHR10797">
    <property type="entry name" value="CCR4-NOT TRANSCRIPTION COMPLEX SUBUNIT"/>
    <property type="match status" value="1"/>
</dbReference>
<proteinExistence type="inferred from homology"/>
<dbReference type="GO" id="GO:0005634">
    <property type="term" value="C:nucleus"/>
    <property type="evidence" value="ECO:0007669"/>
    <property type="project" value="UniProtKB-SubCell"/>
</dbReference>
<dbReference type="GO" id="GO:0003723">
    <property type="term" value="F:RNA binding"/>
    <property type="evidence" value="ECO:0007669"/>
    <property type="project" value="UniProtKB-KW"/>
</dbReference>
<evidence type="ECO:0000256" key="14">
    <source>
        <dbReference type="ARBA" id="ARBA00023015"/>
    </source>
</evidence>
<dbReference type="InterPro" id="IPR039637">
    <property type="entry name" value="CNOT7/CNOT8/Pop2"/>
</dbReference>
<dbReference type="AlphaFoldDB" id="A0A6T9FU62"/>
<dbReference type="GO" id="GO:0031047">
    <property type="term" value="P:regulatory ncRNA-mediated gene silencing"/>
    <property type="evidence" value="ECO:0007669"/>
    <property type="project" value="UniProtKB-KW"/>
</dbReference>
<gene>
    <name evidence="19" type="ORF">HERI1096_LOCUS14684</name>
    <name evidence="20" type="ORF">HERI1096_LOCUS14687</name>
    <name evidence="21" type="ORF">HERI1096_LOCUS14688</name>
</gene>
<evidence type="ECO:0000256" key="13">
    <source>
        <dbReference type="ARBA" id="ARBA00022884"/>
    </source>
</evidence>
<keyword evidence="12" id="KW-0810">Translation regulation</keyword>
<evidence type="ECO:0000313" key="19">
    <source>
        <dbReference type="EMBL" id="CAE0114010.1"/>
    </source>
</evidence>
<keyword evidence="17" id="KW-0539">Nucleus</keyword>
<dbReference type="InterPro" id="IPR036397">
    <property type="entry name" value="RNaseH_sf"/>
</dbReference>
<evidence type="ECO:0000256" key="10">
    <source>
        <dbReference type="ARBA" id="ARBA00022801"/>
    </source>
</evidence>
<name>A0A6T9FU62_9EUKA</name>
<keyword evidence="7" id="KW-0678">Repressor</keyword>
<dbReference type="FunFam" id="3.30.420.10:FF:000005">
    <property type="entry name" value="CCR4-NOT transcription complex subunit 7"/>
    <property type="match status" value="1"/>
</dbReference>
<evidence type="ECO:0000256" key="17">
    <source>
        <dbReference type="ARBA" id="ARBA00023242"/>
    </source>
</evidence>
<accession>A0A6T9FU62</accession>
<evidence type="ECO:0000256" key="12">
    <source>
        <dbReference type="ARBA" id="ARBA00022845"/>
    </source>
</evidence>
<evidence type="ECO:0000256" key="2">
    <source>
        <dbReference type="ARBA" id="ARBA00004123"/>
    </source>
</evidence>
<evidence type="ECO:0000256" key="16">
    <source>
        <dbReference type="ARBA" id="ARBA00023163"/>
    </source>
</evidence>
<dbReference type="InterPro" id="IPR006941">
    <property type="entry name" value="RNase_CAF1"/>
</dbReference>
<dbReference type="EMBL" id="HBHX01026301">
    <property type="protein sequence ID" value="CAE0114013.1"/>
    <property type="molecule type" value="Transcribed_RNA"/>
</dbReference>
<evidence type="ECO:0000313" key="21">
    <source>
        <dbReference type="EMBL" id="CAE0114014.1"/>
    </source>
</evidence>
<keyword evidence="9" id="KW-0479">Metal-binding</keyword>
<evidence type="ECO:0000256" key="9">
    <source>
        <dbReference type="ARBA" id="ARBA00022723"/>
    </source>
</evidence>
<dbReference type="EC" id="3.1.13.4" evidence="5"/>
<dbReference type="GO" id="GO:0006417">
    <property type="term" value="P:regulation of translation"/>
    <property type="evidence" value="ECO:0007669"/>
    <property type="project" value="UniProtKB-KW"/>
</dbReference>
<organism evidence="20">
    <name type="scientific">Haptolina ericina</name>
    <dbReference type="NCBI Taxonomy" id="156174"/>
    <lineage>
        <taxon>Eukaryota</taxon>
        <taxon>Haptista</taxon>
        <taxon>Haptophyta</taxon>
        <taxon>Prymnesiophyceae</taxon>
        <taxon>Prymnesiales</taxon>
        <taxon>Prymnesiaceae</taxon>
        <taxon>Haptolina</taxon>
    </lineage>
</organism>
<evidence type="ECO:0000256" key="15">
    <source>
        <dbReference type="ARBA" id="ARBA00023158"/>
    </source>
</evidence>
<keyword evidence="10" id="KW-0378">Hydrolase</keyword>
<reference evidence="20" key="1">
    <citation type="submission" date="2021-01" db="EMBL/GenBank/DDBJ databases">
        <authorList>
            <person name="Corre E."/>
            <person name="Pelletier E."/>
            <person name="Niang G."/>
            <person name="Scheremetjew M."/>
            <person name="Finn R."/>
            <person name="Kale V."/>
            <person name="Holt S."/>
            <person name="Cochrane G."/>
            <person name="Meng A."/>
            <person name="Brown T."/>
            <person name="Cohen L."/>
        </authorList>
    </citation>
    <scope>NUCLEOTIDE SEQUENCE</scope>
    <source>
        <strain evidence="20">CCMP281</strain>
    </source>
</reference>
<dbReference type="Gene3D" id="3.30.420.10">
    <property type="entry name" value="Ribonuclease H-like superfamily/Ribonuclease H"/>
    <property type="match status" value="1"/>
</dbReference>
<dbReference type="EMBL" id="HBHX01026298">
    <property type="protein sequence ID" value="CAE0114010.1"/>
    <property type="molecule type" value="Transcribed_RNA"/>
</dbReference>
<dbReference type="EMBL" id="HBHX01026302">
    <property type="protein sequence ID" value="CAE0114014.1"/>
    <property type="molecule type" value="Transcribed_RNA"/>
</dbReference>
<keyword evidence="11" id="KW-0269">Exonuclease</keyword>